<dbReference type="AlphaFoldDB" id="A0AAD9PG92"/>
<protein>
    <submittedName>
        <fullName evidence="2">Uncharacterized protein</fullName>
    </submittedName>
</protein>
<proteinExistence type="predicted"/>
<evidence type="ECO:0000256" key="1">
    <source>
        <dbReference type="SAM" id="MobiDB-lite"/>
    </source>
</evidence>
<accession>A0AAD9PG92</accession>
<dbReference type="EMBL" id="JAODUO010000003">
    <property type="protein sequence ID" value="KAK2194012.1"/>
    <property type="molecule type" value="Genomic_DNA"/>
</dbReference>
<gene>
    <name evidence="2" type="ORF">NP493_3g03006</name>
</gene>
<keyword evidence="3" id="KW-1185">Reference proteome</keyword>
<feature type="compositionally biased region" description="Basic residues" evidence="1">
    <location>
        <begin position="23"/>
        <end position="46"/>
    </location>
</feature>
<reference evidence="2" key="1">
    <citation type="journal article" date="2023" name="Mol. Biol. Evol.">
        <title>Third-Generation Sequencing Reveals the Adaptive Role of the Epigenome in Three Deep-Sea Polychaetes.</title>
        <authorList>
            <person name="Perez M."/>
            <person name="Aroh O."/>
            <person name="Sun Y."/>
            <person name="Lan Y."/>
            <person name="Juniper S.K."/>
            <person name="Young C.R."/>
            <person name="Angers B."/>
            <person name="Qian P.Y."/>
        </authorList>
    </citation>
    <scope>NUCLEOTIDE SEQUENCE</scope>
    <source>
        <strain evidence="2">R07B-5</strain>
    </source>
</reference>
<evidence type="ECO:0000313" key="3">
    <source>
        <dbReference type="Proteomes" id="UP001209878"/>
    </source>
</evidence>
<sequence length="60" mass="6863">MIRIQLSLWQSKPVDLSTAATHTHARTHGRTHAHTHAHHTHTHTHTHTNYEICSGVTERI</sequence>
<dbReference type="Proteomes" id="UP001209878">
    <property type="component" value="Unassembled WGS sequence"/>
</dbReference>
<evidence type="ECO:0000313" key="2">
    <source>
        <dbReference type="EMBL" id="KAK2194012.1"/>
    </source>
</evidence>
<organism evidence="2 3">
    <name type="scientific">Ridgeia piscesae</name>
    <name type="common">Tubeworm</name>
    <dbReference type="NCBI Taxonomy" id="27915"/>
    <lineage>
        <taxon>Eukaryota</taxon>
        <taxon>Metazoa</taxon>
        <taxon>Spiralia</taxon>
        <taxon>Lophotrochozoa</taxon>
        <taxon>Annelida</taxon>
        <taxon>Polychaeta</taxon>
        <taxon>Sedentaria</taxon>
        <taxon>Canalipalpata</taxon>
        <taxon>Sabellida</taxon>
        <taxon>Siboglinidae</taxon>
        <taxon>Ridgeia</taxon>
    </lineage>
</organism>
<comment type="caution">
    <text evidence="2">The sequence shown here is derived from an EMBL/GenBank/DDBJ whole genome shotgun (WGS) entry which is preliminary data.</text>
</comment>
<name>A0AAD9PG92_RIDPI</name>
<feature type="region of interest" description="Disordered" evidence="1">
    <location>
        <begin position="19"/>
        <end position="60"/>
    </location>
</feature>